<dbReference type="PROSITE" id="PS50056">
    <property type="entry name" value="TYR_PHOSPHATASE_2"/>
    <property type="match status" value="1"/>
</dbReference>
<dbReference type="Proteomes" id="UP000604046">
    <property type="component" value="Unassembled WGS sequence"/>
</dbReference>
<evidence type="ECO:0000313" key="4">
    <source>
        <dbReference type="Proteomes" id="UP000604046"/>
    </source>
</evidence>
<evidence type="ECO:0000256" key="1">
    <source>
        <dbReference type="ARBA" id="ARBA00022801"/>
    </source>
</evidence>
<dbReference type="Pfam" id="PF22784">
    <property type="entry name" value="PTP-SAK"/>
    <property type="match status" value="1"/>
</dbReference>
<dbReference type="InterPro" id="IPR029021">
    <property type="entry name" value="Prot-tyrosine_phosphatase-like"/>
</dbReference>
<sequence>MVPHIAAAMCSKHLEAHLLQPSWRARPGDQKMRRTGFEAGGSEDEVARLAHGVYAKRMPRSHDHSALARETFSPTSVFCIGSAMVLFRQCPLPPDVPGKLWLHSMPGKNEDWNVFVENAKSADVKGIACMTSRAEVQEKSPSYAEAISKDSAPCKVLEFAIPPGGVPEDAAAFNSFIASLITLVREGQGVLVHCTGGVGRTGFVAICMLQRLGMDLEDAKARVREAGSGPETDEQHAYLKSFAERGHELALALGPWACKEQGRFSEDNDNDKLSF</sequence>
<dbReference type="Gene3D" id="3.90.190.10">
    <property type="entry name" value="Protein tyrosine phosphatase superfamily"/>
    <property type="match status" value="1"/>
</dbReference>
<keyword evidence="1" id="KW-0378">Hydrolase</keyword>
<dbReference type="GO" id="GO:0016791">
    <property type="term" value="F:phosphatase activity"/>
    <property type="evidence" value="ECO:0007669"/>
    <property type="project" value="UniProtKB-ARBA"/>
</dbReference>
<dbReference type="AlphaFoldDB" id="A0A812TE40"/>
<organism evidence="3 4">
    <name type="scientific">Symbiodinium natans</name>
    <dbReference type="NCBI Taxonomy" id="878477"/>
    <lineage>
        <taxon>Eukaryota</taxon>
        <taxon>Sar</taxon>
        <taxon>Alveolata</taxon>
        <taxon>Dinophyceae</taxon>
        <taxon>Suessiales</taxon>
        <taxon>Symbiodiniaceae</taxon>
        <taxon>Symbiodinium</taxon>
    </lineage>
</organism>
<dbReference type="InterPro" id="IPR000387">
    <property type="entry name" value="Tyr_Pase_dom"/>
</dbReference>
<keyword evidence="4" id="KW-1185">Reference proteome</keyword>
<dbReference type="SUPFAM" id="SSF52799">
    <property type="entry name" value="(Phosphotyrosine protein) phosphatases II"/>
    <property type="match status" value="1"/>
</dbReference>
<protein>
    <recommendedName>
        <fullName evidence="2">Tyrosine specific protein phosphatases domain-containing protein</fullName>
    </recommendedName>
</protein>
<dbReference type="OrthoDB" id="19045at2759"/>
<comment type="caution">
    <text evidence="3">The sequence shown here is derived from an EMBL/GenBank/DDBJ whole genome shotgun (WGS) entry which is preliminary data.</text>
</comment>
<feature type="domain" description="Tyrosine specific protein phosphatases" evidence="2">
    <location>
        <begin position="171"/>
        <end position="238"/>
    </location>
</feature>
<reference evidence="3" key="1">
    <citation type="submission" date="2021-02" db="EMBL/GenBank/DDBJ databases">
        <authorList>
            <person name="Dougan E. K."/>
            <person name="Rhodes N."/>
            <person name="Thang M."/>
            <person name="Chan C."/>
        </authorList>
    </citation>
    <scope>NUCLEOTIDE SEQUENCE</scope>
</reference>
<gene>
    <name evidence="3" type="ORF">SNAT2548_LOCUS29183</name>
</gene>
<dbReference type="EMBL" id="CAJNDS010002546">
    <property type="protein sequence ID" value="CAE7521355.1"/>
    <property type="molecule type" value="Genomic_DNA"/>
</dbReference>
<proteinExistence type="predicted"/>
<dbReference type="PROSITE" id="PS00383">
    <property type="entry name" value="TYR_PHOSPHATASE_1"/>
    <property type="match status" value="1"/>
</dbReference>
<accession>A0A812TE40</accession>
<name>A0A812TE40_9DINO</name>
<dbReference type="InterPro" id="IPR057023">
    <property type="entry name" value="PTP-SAK"/>
</dbReference>
<evidence type="ECO:0000259" key="2">
    <source>
        <dbReference type="PROSITE" id="PS50056"/>
    </source>
</evidence>
<evidence type="ECO:0000313" key="3">
    <source>
        <dbReference type="EMBL" id="CAE7521355.1"/>
    </source>
</evidence>
<dbReference type="InterPro" id="IPR016130">
    <property type="entry name" value="Tyr_Pase_AS"/>
</dbReference>